<feature type="compositionally biased region" description="Basic and acidic residues" evidence="1">
    <location>
        <begin position="119"/>
        <end position="128"/>
    </location>
</feature>
<feature type="region of interest" description="Disordered" evidence="1">
    <location>
        <begin position="119"/>
        <end position="143"/>
    </location>
</feature>
<keyword evidence="3" id="KW-1185">Reference proteome</keyword>
<accession>A0ABQ9H3W9</accession>
<dbReference type="EMBL" id="JARBHB010000007">
    <property type="protein sequence ID" value="KAJ8878975.1"/>
    <property type="molecule type" value="Genomic_DNA"/>
</dbReference>
<dbReference type="Proteomes" id="UP001159363">
    <property type="component" value="Chromosome 6"/>
</dbReference>
<feature type="compositionally biased region" description="Polar residues" evidence="1">
    <location>
        <begin position="250"/>
        <end position="274"/>
    </location>
</feature>
<feature type="compositionally biased region" description="Basic and acidic residues" evidence="1">
    <location>
        <begin position="469"/>
        <end position="482"/>
    </location>
</feature>
<protein>
    <submittedName>
        <fullName evidence="2">Uncharacterized protein</fullName>
    </submittedName>
</protein>
<feature type="region of interest" description="Disordered" evidence="1">
    <location>
        <begin position="246"/>
        <end position="280"/>
    </location>
</feature>
<reference evidence="2 3" key="1">
    <citation type="submission" date="2023-02" db="EMBL/GenBank/DDBJ databases">
        <title>LHISI_Scaffold_Assembly.</title>
        <authorList>
            <person name="Stuart O.P."/>
            <person name="Cleave R."/>
            <person name="Magrath M.J.L."/>
            <person name="Mikheyev A.S."/>
        </authorList>
    </citation>
    <scope>NUCLEOTIDE SEQUENCE [LARGE SCALE GENOMIC DNA]</scope>
    <source>
        <strain evidence="2">Daus_M_001</strain>
        <tissue evidence="2">Leg muscle</tissue>
    </source>
</reference>
<proteinExistence type="predicted"/>
<sequence>MDAPPISGGKHLGEKFLPLRSCCGGASQLYRHLFLPRDAGAEHVVKLHHARLAFHTRESGSIPGGVAPGFPHVETVPVVVGFSEKIALTLAPSGSAVTLYSTDLGTFLTTISRNLQTTPHRESLHKEPTPPPPPSRVVAAGGEPTEPSWMTELAQLAKRRPNHQTVYDIFPQGIPDHIDLLLASLTEPTTPTITTPTSSRLSTPASGNEKFEMETDFQINNRLHSVSSEAHTNTIPTQNRFSPLKEVTEKTSAANHPGSSSISTHKTQTAAPQTRQKKQNQYRLVVPDATKYNLLVQKLRAISRDGFSLLPTARGTQILTKNFDFFTAARTMLEANYIYYEPSPAGELKDWICESDEGRKELPQDTHVQQRSGYEERHLGLAEGVELLSISVLEGLMLEEAKLHQPLGETLMRSLCRNARTKIEATLHGDQISYWQNSSSMAKHGDYLYAASVITLPYIHSAVWRGGTKEVGPKRWDRKGANEDESAGSPEVSLLEAFEYRGAAVAKRLTCSPPTMANRVQSPAGSPDPCMWELCRTMPLVGGFSRGSPFSTALLFRRCSILTSDTLIGFKEHFVICNLSVNFGGVHINGEMHFRLNGSTSRKPISHQQHSPRFPRLRVRIRPWSDGARMESGEVGVLTTRPSSPSLEQGGPAVVLRLERPPPTKVNWVRFTAGYRPLFSQEGIMPDGAADRRVFSEISRRLPRPCIPALLYLHLVSPSSSHKTSEQ</sequence>
<organism evidence="2 3">
    <name type="scientific">Dryococelus australis</name>
    <dbReference type="NCBI Taxonomy" id="614101"/>
    <lineage>
        <taxon>Eukaryota</taxon>
        <taxon>Metazoa</taxon>
        <taxon>Ecdysozoa</taxon>
        <taxon>Arthropoda</taxon>
        <taxon>Hexapoda</taxon>
        <taxon>Insecta</taxon>
        <taxon>Pterygota</taxon>
        <taxon>Neoptera</taxon>
        <taxon>Polyneoptera</taxon>
        <taxon>Phasmatodea</taxon>
        <taxon>Verophasmatodea</taxon>
        <taxon>Anareolatae</taxon>
        <taxon>Phasmatidae</taxon>
        <taxon>Eurycanthinae</taxon>
        <taxon>Dryococelus</taxon>
    </lineage>
</organism>
<comment type="caution">
    <text evidence="2">The sequence shown here is derived from an EMBL/GenBank/DDBJ whole genome shotgun (WGS) entry which is preliminary data.</text>
</comment>
<feature type="region of interest" description="Disordered" evidence="1">
    <location>
        <begin position="469"/>
        <end position="488"/>
    </location>
</feature>
<evidence type="ECO:0000313" key="2">
    <source>
        <dbReference type="EMBL" id="KAJ8878975.1"/>
    </source>
</evidence>
<evidence type="ECO:0000256" key="1">
    <source>
        <dbReference type="SAM" id="MobiDB-lite"/>
    </source>
</evidence>
<name>A0ABQ9H3W9_9NEOP</name>
<evidence type="ECO:0000313" key="3">
    <source>
        <dbReference type="Proteomes" id="UP001159363"/>
    </source>
</evidence>
<gene>
    <name evidence="2" type="ORF">PR048_019579</name>
</gene>